<dbReference type="EMBL" id="CAMXCT030001962">
    <property type="protein sequence ID" value="CAL4781828.1"/>
    <property type="molecule type" value="Genomic_DNA"/>
</dbReference>
<evidence type="ECO:0000256" key="1">
    <source>
        <dbReference type="SAM" id="MobiDB-lite"/>
    </source>
</evidence>
<proteinExistence type="predicted"/>
<accession>A0A9P1CNB3</accession>
<dbReference type="EMBL" id="CAMXCT010001962">
    <property type="protein sequence ID" value="CAI3994516.1"/>
    <property type="molecule type" value="Genomic_DNA"/>
</dbReference>
<evidence type="ECO:0000313" key="4">
    <source>
        <dbReference type="Proteomes" id="UP001152797"/>
    </source>
</evidence>
<organism evidence="2">
    <name type="scientific">Cladocopium goreaui</name>
    <dbReference type="NCBI Taxonomy" id="2562237"/>
    <lineage>
        <taxon>Eukaryota</taxon>
        <taxon>Sar</taxon>
        <taxon>Alveolata</taxon>
        <taxon>Dinophyceae</taxon>
        <taxon>Suessiales</taxon>
        <taxon>Symbiodiniaceae</taxon>
        <taxon>Cladocopium</taxon>
    </lineage>
</organism>
<evidence type="ECO:0000313" key="3">
    <source>
        <dbReference type="EMBL" id="CAL4781828.1"/>
    </source>
</evidence>
<dbReference type="EMBL" id="CAMXCT020001962">
    <property type="protein sequence ID" value="CAL1147891.1"/>
    <property type="molecule type" value="Genomic_DNA"/>
</dbReference>
<gene>
    <name evidence="2" type="ORF">C1SCF055_LOCUS21161</name>
</gene>
<keyword evidence="4" id="KW-1185">Reference proteome</keyword>
<feature type="compositionally biased region" description="Basic residues" evidence="1">
    <location>
        <begin position="1191"/>
        <end position="1204"/>
    </location>
</feature>
<dbReference type="Proteomes" id="UP001152797">
    <property type="component" value="Unassembled WGS sequence"/>
</dbReference>
<feature type="compositionally biased region" description="Basic residues" evidence="1">
    <location>
        <begin position="1216"/>
        <end position="1236"/>
    </location>
</feature>
<feature type="region of interest" description="Disordered" evidence="1">
    <location>
        <begin position="1162"/>
        <end position="1247"/>
    </location>
</feature>
<name>A0A9P1CNB3_9DINO</name>
<evidence type="ECO:0000313" key="2">
    <source>
        <dbReference type="EMBL" id="CAI3994516.1"/>
    </source>
</evidence>
<sequence>MTLQLSWKQNKSKLVVAPEKSDKAGSSAPDGTQPEAAGDQQPENTDAQDEVERCKAYVTSFGPVIELLEENGKFGYRCRACRTRKQPLGKVNKLPKMIMKSVKNYLEQHLNCPTHIGKVNMMKATDVKLDSERQQPLECPGLCVSNATGSSLYHYLPEFKLWISHSQMLSNANQHTYTCKLNAQEWWVKHQNCLGQYIPGDEDESSPCCKQCRTLGEPHSIQRKVVKFATKFYAAHLLQRRLFCQEESVTALLDEVGATTFAHNNSKLWKNVTELSNAGLQALVRRTWGSMPPQARNDIVNVFYGTVVEPCTKIHVGSVSSNLVCLSSQFLDALSNRENSEMEGLNAKIAKAAVTGRLDRNPFMQGLLVQCLHRIEKEERGISSNRGRRSKSCSDAEVKLLADAALSLSILSGNQTLAKELGQKVTKITVKLEELAEHGLPNPALSRMFPSQLEQNFILVDQQFPRDDKMPARRLILAMDGTYLQKSLVQCPINQKVGLVGGCWSSQDDSSAFLDIGVPMKGIERAAVMMEFLTWDPCAYKQETFSVSAMPMSLSAPKTSEKETQTHAGNREILLTMSKVLTAGAWLVKGIVMDGHHSHRYLKECLFGWFEKFDKAELQGMDFWRDVSYEARRAGLPPAAFRRAEPMSDSLNAVLFNPFYALRSPEVAGKIAEVPWATKGFLILNLCIALTTAPSNHRSMTVENRAENCMSGFLLLDLFQMLANREAAKRGLPKGSCFCAPETVRNLQQCALGILGVCISKAVRGSPWARGDHRLSELGIEHHFGRLRSQSSTAQLSTRGYWQSSARDMLKRARRTKPAAATRCAAEVVPPLTQDEFYSCSERAYKSSLRLVAFCEGVTPESLEDSYVRWCKDKEYLKEGPLLGDEEDLDPDFVPSGLVKETGAKEFLEQMQVDASLQGDLPETEADPNAQEIELKSVPDADILLDLMSAKSSNHDADDVPPQSPSKGTCSTGMAKNLHHALWGLGCGASESEVFDSIWRLLMWNNHKLKELRDEEDSAMFRQRASRLAKWKELVEDAAKAKSMTLTGHVAIVLLPNHAGIRCPTVCLCLSVWTSVKNPKLATSAASLGHVVAARVVQMRNHENPGTYFCDGQCRAWVVKPQSFIAILALHSFGEDDSTFSATLSDESMKLVEDTKSASDWWPDDEDWGDESGKGVSAKKPHHQGLFLRGQIRKRRAARAKAKAKQAQNKKEKLKQSKQSKSKKNKKKEQKRKLQKQKPQQTVEESVKNYRRQGIGVLLVQQQMDRARRLDNAKFPGNLIFSNENDICRLKIENCKDVSWSKVREAAHPYLKVTYLSLSSQKWSETVSGRFSSIFSALESSPPDRKRWMQLVREICDFIACLPSEKSKDPPSTT</sequence>
<feature type="region of interest" description="Disordered" evidence="1">
    <location>
        <begin position="1"/>
        <end position="49"/>
    </location>
</feature>
<protein>
    <submittedName>
        <fullName evidence="2">Uncharacterized protein</fullName>
    </submittedName>
</protein>
<reference evidence="2" key="1">
    <citation type="submission" date="2022-10" db="EMBL/GenBank/DDBJ databases">
        <authorList>
            <person name="Chen Y."/>
            <person name="Dougan E. K."/>
            <person name="Chan C."/>
            <person name="Rhodes N."/>
            <person name="Thang M."/>
        </authorList>
    </citation>
    <scope>NUCLEOTIDE SEQUENCE</scope>
</reference>
<reference evidence="3 4" key="2">
    <citation type="submission" date="2024-05" db="EMBL/GenBank/DDBJ databases">
        <authorList>
            <person name="Chen Y."/>
            <person name="Shah S."/>
            <person name="Dougan E. K."/>
            <person name="Thang M."/>
            <person name="Chan C."/>
        </authorList>
    </citation>
    <scope>NUCLEOTIDE SEQUENCE [LARGE SCALE GENOMIC DNA]</scope>
</reference>
<feature type="region of interest" description="Disordered" evidence="1">
    <location>
        <begin position="952"/>
        <end position="971"/>
    </location>
</feature>
<comment type="caution">
    <text evidence="2">The sequence shown here is derived from an EMBL/GenBank/DDBJ whole genome shotgun (WGS) entry which is preliminary data.</text>
</comment>